<keyword evidence="4" id="KW-0521">NADP</keyword>
<dbReference type="InterPro" id="IPR002504">
    <property type="entry name" value="NADK"/>
</dbReference>
<dbReference type="PANTHER" id="PTHR20275">
    <property type="entry name" value="NAD KINASE"/>
    <property type="match status" value="1"/>
</dbReference>
<keyword evidence="2" id="KW-0808">Transferase</keyword>
<dbReference type="Proteomes" id="UP000033483">
    <property type="component" value="Unassembled WGS sequence"/>
</dbReference>
<keyword evidence="5" id="KW-0520">NAD</keyword>
<evidence type="ECO:0000256" key="3">
    <source>
        <dbReference type="ARBA" id="ARBA00022777"/>
    </source>
</evidence>
<evidence type="ECO:0000256" key="2">
    <source>
        <dbReference type="ARBA" id="ARBA00022679"/>
    </source>
</evidence>
<dbReference type="Gene3D" id="3.40.50.10330">
    <property type="entry name" value="Probable inorganic polyphosphate/atp-NAD kinase, domain 1"/>
    <property type="match status" value="1"/>
</dbReference>
<evidence type="ECO:0000313" key="7">
    <source>
        <dbReference type="EMBL" id="KKA27390.1"/>
    </source>
</evidence>
<evidence type="ECO:0008006" key="9">
    <source>
        <dbReference type="Google" id="ProtNLM"/>
    </source>
</evidence>
<dbReference type="Pfam" id="PF20143">
    <property type="entry name" value="NAD_kinase_C"/>
    <property type="match status" value="1"/>
</dbReference>
<organism evidence="7 8">
    <name type="scientific">Thielaviopsis punctulata</name>
    <dbReference type="NCBI Taxonomy" id="72032"/>
    <lineage>
        <taxon>Eukaryota</taxon>
        <taxon>Fungi</taxon>
        <taxon>Dikarya</taxon>
        <taxon>Ascomycota</taxon>
        <taxon>Pezizomycotina</taxon>
        <taxon>Sordariomycetes</taxon>
        <taxon>Hypocreomycetidae</taxon>
        <taxon>Microascales</taxon>
        <taxon>Ceratocystidaceae</taxon>
        <taxon>Thielaviopsis</taxon>
    </lineage>
</organism>
<dbReference type="InterPro" id="IPR016064">
    <property type="entry name" value="NAD/diacylglycerol_kinase_sf"/>
</dbReference>
<evidence type="ECO:0000256" key="5">
    <source>
        <dbReference type="ARBA" id="ARBA00023027"/>
    </source>
</evidence>
<dbReference type="Pfam" id="PF01513">
    <property type="entry name" value="NAD_kinase"/>
    <property type="match status" value="1"/>
</dbReference>
<dbReference type="SUPFAM" id="SSF111331">
    <property type="entry name" value="NAD kinase/diacylglycerol kinase-like"/>
    <property type="match status" value="1"/>
</dbReference>
<dbReference type="GO" id="GO:0019674">
    <property type="term" value="P:NAD+ metabolic process"/>
    <property type="evidence" value="ECO:0007669"/>
    <property type="project" value="InterPro"/>
</dbReference>
<accession>A0A0F4ZAR3</accession>
<keyword evidence="8" id="KW-1185">Reference proteome</keyword>
<dbReference type="AlphaFoldDB" id="A0A0F4ZAR3"/>
<evidence type="ECO:0000256" key="6">
    <source>
        <dbReference type="SAM" id="MobiDB-lite"/>
    </source>
</evidence>
<dbReference type="HAMAP" id="MF_00361">
    <property type="entry name" value="NAD_kinase"/>
    <property type="match status" value="1"/>
</dbReference>
<feature type="region of interest" description="Disordered" evidence="6">
    <location>
        <begin position="1"/>
        <end position="53"/>
    </location>
</feature>
<feature type="region of interest" description="Disordered" evidence="6">
    <location>
        <begin position="84"/>
        <end position="160"/>
    </location>
</feature>
<dbReference type="EMBL" id="LAEV01001761">
    <property type="protein sequence ID" value="KKA27390.1"/>
    <property type="molecule type" value="Genomic_DNA"/>
</dbReference>
<feature type="compositionally biased region" description="Polar residues" evidence="6">
    <location>
        <begin position="127"/>
        <end position="141"/>
    </location>
</feature>
<dbReference type="PANTHER" id="PTHR20275:SF11">
    <property type="entry name" value="KINASE, PUTATIVE (AFU_ORTHOLOGUE AFUA_5G12870)-RELATED"/>
    <property type="match status" value="1"/>
</dbReference>
<evidence type="ECO:0000256" key="1">
    <source>
        <dbReference type="ARBA" id="ARBA00010995"/>
    </source>
</evidence>
<name>A0A0F4ZAR3_9PEZI</name>
<dbReference type="GO" id="GO:0006741">
    <property type="term" value="P:NADP+ biosynthetic process"/>
    <property type="evidence" value="ECO:0007669"/>
    <property type="project" value="InterPro"/>
</dbReference>
<feature type="region of interest" description="Disordered" evidence="6">
    <location>
        <begin position="420"/>
        <end position="445"/>
    </location>
</feature>
<comment type="caution">
    <text evidence="7">The sequence shown here is derived from an EMBL/GenBank/DDBJ whole genome shotgun (WGS) entry which is preliminary data.</text>
</comment>
<reference evidence="7 8" key="1">
    <citation type="submission" date="2015-03" db="EMBL/GenBank/DDBJ databases">
        <authorList>
            <person name="Radwan O."/>
            <person name="Al-Naeli F.A."/>
            <person name="Rendon G.A."/>
            <person name="Fields C."/>
        </authorList>
    </citation>
    <scope>NUCLEOTIDE SEQUENCE [LARGE SCALE GENOMIC DNA]</scope>
    <source>
        <strain evidence="7">CR-DP1</strain>
    </source>
</reference>
<feature type="compositionally biased region" description="Basic and acidic residues" evidence="6">
    <location>
        <begin position="1"/>
        <end position="18"/>
    </location>
</feature>
<keyword evidence="3" id="KW-0418">Kinase</keyword>
<evidence type="ECO:0000313" key="8">
    <source>
        <dbReference type="Proteomes" id="UP000033483"/>
    </source>
</evidence>
<dbReference type="InterPro" id="IPR017437">
    <property type="entry name" value="ATP-NAD_kinase_PpnK-typ_C"/>
</dbReference>
<comment type="similarity">
    <text evidence="1">Belongs to the NAD kinase family.</text>
</comment>
<gene>
    <name evidence="7" type="ORF">TD95_000494</name>
</gene>
<dbReference type="GO" id="GO:0003951">
    <property type="term" value="F:NAD+ kinase activity"/>
    <property type="evidence" value="ECO:0007669"/>
    <property type="project" value="InterPro"/>
</dbReference>
<dbReference type="Gene3D" id="2.60.200.30">
    <property type="entry name" value="Probable inorganic polyphosphate/atp-NAD kinase, domain 2"/>
    <property type="match status" value="1"/>
</dbReference>
<evidence type="ECO:0000256" key="4">
    <source>
        <dbReference type="ARBA" id="ARBA00022857"/>
    </source>
</evidence>
<protein>
    <recommendedName>
        <fullName evidence="9">NAD+ kinase</fullName>
    </recommendedName>
</protein>
<feature type="compositionally biased region" description="Basic and acidic residues" evidence="6">
    <location>
        <begin position="109"/>
        <end position="118"/>
    </location>
</feature>
<dbReference type="FunFam" id="2.60.200.30:FF:000008">
    <property type="entry name" value="Putative NAD+ kinase"/>
    <property type="match status" value="1"/>
</dbReference>
<feature type="compositionally biased region" description="Basic and acidic residues" evidence="6">
    <location>
        <begin position="420"/>
        <end position="435"/>
    </location>
</feature>
<dbReference type="InterPro" id="IPR017438">
    <property type="entry name" value="ATP-NAD_kinase_N"/>
</dbReference>
<sequence>MAEPGQRSDGDDVVEVHFKPSGAHRRKSSMQSSDPPASMIRAQRQVRPRPLRPAVSNTDCIVHQFFESQLHRRNVETHLDEISQDADAENSATDSAAFDQDSESDFDNADTHKHEVDAAHGGAVKGVSNSTPVSLTPTSGLASRPVGQAGFRSPPQLEYPQDCDGQPDEQAWVGAMHKSLPRRRKKPSTAAAGLVESAASASASAEVSLHSRHLTKRQLTDMVWGVRELSRRLGSVRIKAHVRSIFVLTKIHDTTLIDNTRTLVHWLLHPDRSARYVVYIEKKLALHPKFRLSDLRSDLGALYRAAGNPTAAGEVGAESHGRLRFWTEAMCREKPETFDFCITLGGDGTVLYVGWLFQRVVPPVVTFSLGSLGFLTKFDFARFQDTLSTAFSQGVMVSLRLRFECTVMRSRARIELEKEYSKKNHAQDGSSKEDTETYDSEAQQSVQDHIREILQQRDIVEELIGEERDNHHTHQPDVSFEILNEVVVDRGPNPTMSYTEIFGDNEHFTSVLADGVCVSTPTGSTAYNLAAGGSLCHPDNPVMLVTSICAHALSFRPIILPDTIVLRIGVPYNARTCSWASFDGRDRLELRPGDYVTISASRYPFASVLSDCGGRSEDWVNSIRGKLGWNTRQKQKAFDS</sequence>
<proteinExistence type="inferred from homology"/>
<dbReference type="OrthoDB" id="24581at2759"/>